<gene>
    <name evidence="2" type="ORF">U9M48_008316</name>
</gene>
<sequence length="145" mass="15540">MSSPVVLGRTKKEWWPASLMAVVQVSIVGQMLLTKVVVDDGLFTIPGLYYIGLGAKKPGTRNHSGFHVPWNFVSDRGTGTKWNDVPIDGWDVFLAQVGRTTGDPPPSAAQPQATATATPNSGSCDGDRKRINLQPGDGGRRAPNR</sequence>
<evidence type="ECO:0000313" key="3">
    <source>
        <dbReference type="Proteomes" id="UP001341281"/>
    </source>
</evidence>
<organism evidence="2 3">
    <name type="scientific">Paspalum notatum var. saurae</name>
    <dbReference type="NCBI Taxonomy" id="547442"/>
    <lineage>
        <taxon>Eukaryota</taxon>
        <taxon>Viridiplantae</taxon>
        <taxon>Streptophyta</taxon>
        <taxon>Embryophyta</taxon>
        <taxon>Tracheophyta</taxon>
        <taxon>Spermatophyta</taxon>
        <taxon>Magnoliopsida</taxon>
        <taxon>Liliopsida</taxon>
        <taxon>Poales</taxon>
        <taxon>Poaceae</taxon>
        <taxon>PACMAD clade</taxon>
        <taxon>Panicoideae</taxon>
        <taxon>Andropogonodae</taxon>
        <taxon>Paspaleae</taxon>
        <taxon>Paspalinae</taxon>
        <taxon>Paspalum</taxon>
    </lineage>
</organism>
<feature type="compositionally biased region" description="Low complexity" evidence="1">
    <location>
        <begin position="109"/>
        <end position="119"/>
    </location>
</feature>
<dbReference type="AlphaFoldDB" id="A0AAQ3SPU4"/>
<evidence type="ECO:0000256" key="1">
    <source>
        <dbReference type="SAM" id="MobiDB-lite"/>
    </source>
</evidence>
<evidence type="ECO:0000313" key="2">
    <source>
        <dbReference type="EMBL" id="WVZ57999.1"/>
    </source>
</evidence>
<proteinExistence type="predicted"/>
<dbReference type="Proteomes" id="UP001341281">
    <property type="component" value="Chromosome 02"/>
</dbReference>
<keyword evidence="3" id="KW-1185">Reference proteome</keyword>
<reference evidence="2 3" key="1">
    <citation type="submission" date="2024-02" db="EMBL/GenBank/DDBJ databases">
        <title>High-quality chromosome-scale genome assembly of Pensacola bahiagrass (Paspalum notatum Flugge var. saurae).</title>
        <authorList>
            <person name="Vega J.M."/>
            <person name="Podio M."/>
            <person name="Orjuela J."/>
            <person name="Siena L.A."/>
            <person name="Pessino S.C."/>
            <person name="Combes M.C."/>
            <person name="Mariac C."/>
            <person name="Albertini E."/>
            <person name="Pupilli F."/>
            <person name="Ortiz J.P.A."/>
            <person name="Leblanc O."/>
        </authorList>
    </citation>
    <scope>NUCLEOTIDE SEQUENCE [LARGE SCALE GENOMIC DNA]</scope>
    <source>
        <strain evidence="2">R1</strain>
        <tissue evidence="2">Leaf</tissue>
    </source>
</reference>
<feature type="region of interest" description="Disordered" evidence="1">
    <location>
        <begin position="97"/>
        <end position="145"/>
    </location>
</feature>
<accession>A0AAQ3SPU4</accession>
<dbReference type="EMBL" id="CP144746">
    <property type="protein sequence ID" value="WVZ57999.1"/>
    <property type="molecule type" value="Genomic_DNA"/>
</dbReference>
<protein>
    <submittedName>
        <fullName evidence="2">Uncharacterized protein</fullName>
    </submittedName>
</protein>
<name>A0AAQ3SPU4_PASNO</name>